<dbReference type="InterPro" id="IPR036721">
    <property type="entry name" value="RCK_C_sf"/>
</dbReference>
<dbReference type="Proteomes" id="UP000823927">
    <property type="component" value="Unassembled WGS sequence"/>
</dbReference>
<dbReference type="InterPro" id="IPR006037">
    <property type="entry name" value="RCK_C"/>
</dbReference>
<evidence type="ECO:0000256" key="3">
    <source>
        <dbReference type="ARBA" id="ARBA00022538"/>
    </source>
</evidence>
<dbReference type="AlphaFoldDB" id="A0A9D1F2R8"/>
<sequence length="452" mass="49454">MNIIIIGCGKVGATLAEQLSAENHNIVIVDTDESKLEAVSSAYDVMTLTGNGASFNVQQEAGIKNADLLIAVTDSDELNLLCCVIAKKGGRCNTIARVRNSLYSKEIGFIKRQLGISMIINPELTTAMEISKILRFPSAIKIDTFAKGRAELMKFKLKPEFGLGGMSVQDISEKMKCNILICGVEREDGAYIPNGNFILQDNDSVSIMASPKDTAEFFRKIGVVTHRVKTALIIGGGKVGYYLAVQLLEMGIRVRIIEKDKARCEQLCELLPKATIICGDGTDQELLMEEGLPYAQSVISVTGLDEENLLLSLFAMKHSSAKVIAKVNHIAFNDIIGGLDIGSVIYPKYLTANKIIKYVRGAQNSMGSNVETLYKILDNQAEALEFSIRQESAVTQTPLMDLNLKDRLLVCCINRNGQIIIPRGQDYILPGDTVIVVTTQKGLRDISDILKK</sequence>
<feature type="domain" description="RCK C-terminal" evidence="8">
    <location>
        <begin position="140"/>
        <end position="224"/>
    </location>
</feature>
<evidence type="ECO:0000259" key="8">
    <source>
        <dbReference type="PROSITE" id="PS51202"/>
    </source>
</evidence>
<evidence type="ECO:0000256" key="5">
    <source>
        <dbReference type="ARBA" id="ARBA00023027"/>
    </source>
</evidence>
<accession>A0A9D1F2R8</accession>
<keyword evidence="5" id="KW-0520">NAD</keyword>
<keyword evidence="2" id="KW-0813">Transport</keyword>
<comment type="caution">
    <text evidence="9">The sequence shown here is derived from an EMBL/GenBank/DDBJ whole genome shotgun (WGS) entry which is preliminary data.</text>
</comment>
<dbReference type="Gene3D" id="3.30.70.1450">
    <property type="entry name" value="Regulator of K+ conductance, C-terminal domain"/>
    <property type="match status" value="2"/>
</dbReference>
<name>A0A9D1F2R8_9FIRM</name>
<evidence type="ECO:0000256" key="2">
    <source>
        <dbReference type="ARBA" id="ARBA00022448"/>
    </source>
</evidence>
<organism evidence="9 10">
    <name type="scientific">Candidatus Scybalocola faecigallinarum</name>
    <dbReference type="NCBI Taxonomy" id="2840941"/>
    <lineage>
        <taxon>Bacteria</taxon>
        <taxon>Bacillati</taxon>
        <taxon>Bacillota</taxon>
        <taxon>Clostridia</taxon>
        <taxon>Lachnospirales</taxon>
        <taxon>Lachnospiraceae</taxon>
        <taxon>Lachnospiraceae incertae sedis</taxon>
        <taxon>Candidatus Scybalocola (ex Gilroy et al. 2021)</taxon>
    </lineage>
</organism>
<evidence type="ECO:0000256" key="4">
    <source>
        <dbReference type="ARBA" id="ARBA00022958"/>
    </source>
</evidence>
<dbReference type="GO" id="GO:0005886">
    <property type="term" value="C:plasma membrane"/>
    <property type="evidence" value="ECO:0007669"/>
    <property type="project" value="InterPro"/>
</dbReference>
<dbReference type="Pfam" id="PF02080">
    <property type="entry name" value="TrkA_C"/>
    <property type="match status" value="2"/>
</dbReference>
<evidence type="ECO:0000259" key="7">
    <source>
        <dbReference type="PROSITE" id="PS51201"/>
    </source>
</evidence>
<evidence type="ECO:0000313" key="10">
    <source>
        <dbReference type="Proteomes" id="UP000823927"/>
    </source>
</evidence>
<feature type="domain" description="RCK N-terminal" evidence="7">
    <location>
        <begin position="228"/>
        <end position="345"/>
    </location>
</feature>
<dbReference type="EMBL" id="DVIT01000013">
    <property type="protein sequence ID" value="HIS46583.1"/>
    <property type="molecule type" value="Genomic_DNA"/>
</dbReference>
<dbReference type="NCBIfam" id="NF007031">
    <property type="entry name" value="PRK09496.1-2"/>
    <property type="match status" value="1"/>
</dbReference>
<dbReference type="InterPro" id="IPR050721">
    <property type="entry name" value="Trk_Ktr_HKT_K-transport"/>
</dbReference>
<dbReference type="NCBIfam" id="NF007039">
    <property type="entry name" value="PRK09496.3-2"/>
    <property type="match status" value="1"/>
</dbReference>
<keyword evidence="3" id="KW-0633">Potassium transport</keyword>
<dbReference type="InterPro" id="IPR036291">
    <property type="entry name" value="NAD(P)-bd_dom_sf"/>
</dbReference>
<dbReference type="Pfam" id="PF02254">
    <property type="entry name" value="TrkA_N"/>
    <property type="match status" value="2"/>
</dbReference>
<evidence type="ECO:0000256" key="1">
    <source>
        <dbReference type="ARBA" id="ARBA00017378"/>
    </source>
</evidence>
<dbReference type="NCBIfam" id="NF007033">
    <property type="entry name" value="PRK09496.1-5"/>
    <property type="match status" value="1"/>
</dbReference>
<feature type="domain" description="RCK N-terminal" evidence="7">
    <location>
        <begin position="1"/>
        <end position="120"/>
    </location>
</feature>
<dbReference type="SUPFAM" id="SSF116726">
    <property type="entry name" value="TrkA C-terminal domain-like"/>
    <property type="match status" value="2"/>
</dbReference>
<dbReference type="NCBIfam" id="NF007041">
    <property type="entry name" value="PRK09496.3-4"/>
    <property type="match status" value="1"/>
</dbReference>
<dbReference type="InterPro" id="IPR006036">
    <property type="entry name" value="K_uptake_TrkA"/>
</dbReference>
<evidence type="ECO:0000313" key="9">
    <source>
        <dbReference type="EMBL" id="HIS46583.1"/>
    </source>
</evidence>
<dbReference type="Gene3D" id="3.40.50.720">
    <property type="entry name" value="NAD(P)-binding Rossmann-like Domain"/>
    <property type="match status" value="2"/>
</dbReference>
<dbReference type="SUPFAM" id="SSF51735">
    <property type="entry name" value="NAD(P)-binding Rossmann-fold domains"/>
    <property type="match status" value="2"/>
</dbReference>
<dbReference type="PROSITE" id="PS51201">
    <property type="entry name" value="RCK_N"/>
    <property type="match status" value="2"/>
</dbReference>
<dbReference type="PRINTS" id="PR00335">
    <property type="entry name" value="KUPTAKETRKA"/>
</dbReference>
<evidence type="ECO:0000256" key="6">
    <source>
        <dbReference type="ARBA" id="ARBA00023065"/>
    </source>
</evidence>
<reference evidence="9" key="1">
    <citation type="submission" date="2020-10" db="EMBL/GenBank/DDBJ databases">
        <authorList>
            <person name="Gilroy R."/>
        </authorList>
    </citation>
    <scope>NUCLEOTIDE SEQUENCE</scope>
    <source>
        <strain evidence="9">CHK178-757</strain>
    </source>
</reference>
<reference evidence="9" key="2">
    <citation type="journal article" date="2021" name="PeerJ">
        <title>Extensive microbial diversity within the chicken gut microbiome revealed by metagenomics and culture.</title>
        <authorList>
            <person name="Gilroy R."/>
            <person name="Ravi A."/>
            <person name="Getino M."/>
            <person name="Pursley I."/>
            <person name="Horton D.L."/>
            <person name="Alikhan N.F."/>
            <person name="Baker D."/>
            <person name="Gharbi K."/>
            <person name="Hall N."/>
            <person name="Watson M."/>
            <person name="Adriaenssens E.M."/>
            <person name="Foster-Nyarko E."/>
            <person name="Jarju S."/>
            <person name="Secka A."/>
            <person name="Antonio M."/>
            <person name="Oren A."/>
            <person name="Chaudhuri R.R."/>
            <person name="La Ragione R."/>
            <person name="Hildebrand F."/>
            <person name="Pallen M.J."/>
        </authorList>
    </citation>
    <scope>NUCLEOTIDE SEQUENCE</scope>
    <source>
        <strain evidence="9">CHK178-757</strain>
    </source>
</reference>
<feature type="domain" description="RCK C-terminal" evidence="8">
    <location>
        <begin position="368"/>
        <end position="452"/>
    </location>
</feature>
<dbReference type="InterPro" id="IPR003148">
    <property type="entry name" value="RCK_N"/>
</dbReference>
<proteinExistence type="predicted"/>
<protein>
    <recommendedName>
        <fullName evidence="1">Trk system potassium uptake protein TrkA</fullName>
    </recommendedName>
</protein>
<dbReference type="PROSITE" id="PS51202">
    <property type="entry name" value="RCK_C"/>
    <property type="match status" value="2"/>
</dbReference>
<dbReference type="GO" id="GO:0015079">
    <property type="term" value="F:potassium ion transmembrane transporter activity"/>
    <property type="evidence" value="ECO:0007669"/>
    <property type="project" value="InterPro"/>
</dbReference>
<dbReference type="PANTHER" id="PTHR43833">
    <property type="entry name" value="POTASSIUM CHANNEL PROTEIN 2-RELATED-RELATED"/>
    <property type="match status" value="1"/>
</dbReference>
<keyword evidence="4" id="KW-0630">Potassium</keyword>
<keyword evidence="6" id="KW-0406">Ion transport</keyword>
<gene>
    <name evidence="9" type="primary">trkA</name>
    <name evidence="9" type="ORF">IAB46_03310</name>
</gene>
<dbReference type="PANTHER" id="PTHR43833:SF5">
    <property type="entry name" value="TRK SYSTEM POTASSIUM UPTAKE PROTEIN TRKA"/>
    <property type="match status" value="1"/>
</dbReference>